<dbReference type="AlphaFoldDB" id="A0A3N0BX81"/>
<dbReference type="Proteomes" id="UP000273807">
    <property type="component" value="Unassembled WGS sequence"/>
</dbReference>
<evidence type="ECO:0000313" key="2">
    <source>
        <dbReference type="EMBL" id="RNL53878.1"/>
    </source>
</evidence>
<proteinExistence type="predicted"/>
<accession>A0A3N0BX81</accession>
<organism evidence="2 3">
    <name type="scientific">Arthrobacter oryzae</name>
    <dbReference type="NCBI Taxonomy" id="409290"/>
    <lineage>
        <taxon>Bacteria</taxon>
        <taxon>Bacillati</taxon>
        <taxon>Actinomycetota</taxon>
        <taxon>Actinomycetes</taxon>
        <taxon>Micrococcales</taxon>
        <taxon>Micrococcaceae</taxon>
        <taxon>Arthrobacter</taxon>
    </lineage>
</organism>
<sequence>MAGVGVLLVAAGCSGPAAGPTGMQPDTPSEPTSAGSPSAETPPAEPAATRTAARLAQIEAAVIAWQNAPDLESARSAAEAARNLIVGAAGPYYGDADGNGSIDGAGPVGLLPGRKGEPALADDADGACVVRDVLGGSWADPAARWAGLDAKIEAWTPANNQFPTLPSHPQRIVGWATLALRAGTLSEAVEYAGHARLHSDISLQAVTDCRS</sequence>
<feature type="compositionally biased region" description="Low complexity" evidence="1">
    <location>
        <begin position="31"/>
        <end position="49"/>
    </location>
</feature>
<reference evidence="2 3" key="1">
    <citation type="submission" date="2018-10" db="EMBL/GenBank/DDBJ databases">
        <title>Genome sequencing of Arthrobacter oryzae TNB02.</title>
        <authorList>
            <person name="Cho Y.-J."/>
            <person name="Cho A."/>
            <person name="Kim O.-S."/>
        </authorList>
    </citation>
    <scope>NUCLEOTIDE SEQUENCE [LARGE SCALE GENOMIC DNA]</scope>
    <source>
        <strain evidence="2 3">TNB02</strain>
    </source>
</reference>
<protein>
    <submittedName>
        <fullName evidence="2">Uncharacterized protein</fullName>
    </submittedName>
</protein>
<dbReference type="EMBL" id="RBED01000104">
    <property type="protein sequence ID" value="RNL53878.1"/>
    <property type="molecule type" value="Genomic_DNA"/>
</dbReference>
<gene>
    <name evidence="2" type="ORF">D7003_12200</name>
</gene>
<name>A0A3N0BX81_9MICC</name>
<evidence type="ECO:0000256" key="1">
    <source>
        <dbReference type="SAM" id="MobiDB-lite"/>
    </source>
</evidence>
<keyword evidence="3" id="KW-1185">Reference proteome</keyword>
<feature type="region of interest" description="Disordered" evidence="1">
    <location>
        <begin position="16"/>
        <end position="49"/>
    </location>
</feature>
<comment type="caution">
    <text evidence="2">The sequence shown here is derived from an EMBL/GenBank/DDBJ whole genome shotgun (WGS) entry which is preliminary data.</text>
</comment>
<evidence type="ECO:0000313" key="3">
    <source>
        <dbReference type="Proteomes" id="UP000273807"/>
    </source>
</evidence>